<dbReference type="OrthoDB" id="1436672at2"/>
<protein>
    <recommendedName>
        <fullName evidence="3">TonB protein C-terminal</fullName>
    </recommendedName>
</protein>
<evidence type="ECO:0000313" key="2">
    <source>
        <dbReference type="Proteomes" id="UP000245375"/>
    </source>
</evidence>
<comment type="caution">
    <text evidence="1">The sequence shown here is derived from an EMBL/GenBank/DDBJ whole genome shotgun (WGS) entry which is preliminary data.</text>
</comment>
<reference evidence="2" key="1">
    <citation type="submission" date="2018-05" db="EMBL/GenBank/DDBJ databases">
        <title>Algibacter marinivivus sp. nov., isolated from sample around a algae.</title>
        <authorList>
            <person name="Lu D."/>
        </authorList>
    </citation>
    <scope>NUCLEOTIDE SEQUENCE [LARGE SCALE GENOMIC DNA]</scope>
    <source>
        <strain evidence="2">ZY111</strain>
    </source>
</reference>
<dbReference type="Proteomes" id="UP000245375">
    <property type="component" value="Unassembled WGS sequence"/>
</dbReference>
<dbReference type="AlphaFoldDB" id="A0A2U2X131"/>
<accession>A0A2U2X131</accession>
<evidence type="ECO:0000313" key="1">
    <source>
        <dbReference type="EMBL" id="PWH81491.1"/>
    </source>
</evidence>
<name>A0A2U2X131_9FLAO</name>
<keyword evidence="2" id="KW-1185">Reference proteome</keyword>
<evidence type="ECO:0008006" key="3">
    <source>
        <dbReference type="Google" id="ProtNLM"/>
    </source>
</evidence>
<organism evidence="1 2">
    <name type="scientific">Algibacter marinivivus</name>
    <dbReference type="NCBI Taxonomy" id="2100723"/>
    <lineage>
        <taxon>Bacteria</taxon>
        <taxon>Pseudomonadati</taxon>
        <taxon>Bacteroidota</taxon>
        <taxon>Flavobacteriia</taxon>
        <taxon>Flavobacteriales</taxon>
        <taxon>Flavobacteriaceae</taxon>
        <taxon>Algibacter</taxon>
    </lineage>
</organism>
<dbReference type="Gene3D" id="3.30.1150.10">
    <property type="match status" value="1"/>
</dbReference>
<sequence length="264" mass="29824">MKKTILISLAIITTLSLVAFTFINEKDKTIDNPETASIEVSTEKKLEKIEGKTTRFDDFIYEISPRFSPIKKADLINATSINSIFNENKINDIESINSIKFIKVENDKRTDKSEIGNGASFTDNQINFLKSLDYSTSFVMEMDYRLKSDLIERISTPHYTIIPETQAQYIYGKDALIKYFKEHTKYATANIPEDKLKPAKLYFNVTKDGAVNNVRLDRSSGYPNIDELMIGLITKTPGGWIPALNSEGETVDQELVVSFGLMGC</sequence>
<reference evidence="1 2" key="2">
    <citation type="submission" date="2018-05" db="EMBL/GenBank/DDBJ databases">
        <title>Algibacter marinivivus sp. nov., isolated from sample around a algae.</title>
        <authorList>
            <person name="Zhong X."/>
        </authorList>
    </citation>
    <scope>NUCLEOTIDE SEQUENCE [LARGE SCALE GENOMIC DNA]</scope>
    <source>
        <strain evidence="1 2">ZY111</strain>
    </source>
</reference>
<dbReference type="RefSeq" id="WP_109353809.1">
    <property type="nucleotide sequence ID" value="NZ_QFRI01000005.1"/>
</dbReference>
<dbReference type="EMBL" id="QFRI01000005">
    <property type="protein sequence ID" value="PWH81491.1"/>
    <property type="molecule type" value="Genomic_DNA"/>
</dbReference>
<proteinExistence type="predicted"/>
<dbReference type="SUPFAM" id="SSF74653">
    <property type="entry name" value="TolA/TonB C-terminal domain"/>
    <property type="match status" value="1"/>
</dbReference>
<gene>
    <name evidence="1" type="ORF">DIS18_14515</name>
</gene>